<feature type="region of interest" description="Disordered" evidence="1">
    <location>
        <begin position="67"/>
        <end position="106"/>
    </location>
</feature>
<feature type="compositionally biased region" description="Polar residues" evidence="1">
    <location>
        <begin position="67"/>
        <end position="79"/>
    </location>
</feature>
<name>A0A101HQN1_9BACT</name>
<organism evidence="2 3">
    <name type="scientific">Mesotoga prima</name>
    <dbReference type="NCBI Taxonomy" id="1184387"/>
    <lineage>
        <taxon>Bacteria</taxon>
        <taxon>Thermotogati</taxon>
        <taxon>Thermotogota</taxon>
        <taxon>Thermotogae</taxon>
        <taxon>Kosmotogales</taxon>
        <taxon>Kosmotogaceae</taxon>
        <taxon>Mesotoga</taxon>
    </lineage>
</organism>
<reference evidence="3" key="1">
    <citation type="journal article" date="2015" name="MBio">
        <title>Genome-Resolved Metagenomic Analysis Reveals Roles for Candidate Phyla and Other Microbial Community Members in Biogeochemical Transformations in Oil Reservoirs.</title>
        <authorList>
            <person name="Hu P."/>
            <person name="Tom L."/>
            <person name="Singh A."/>
            <person name="Thomas B.C."/>
            <person name="Baker B.J."/>
            <person name="Piceno Y.M."/>
            <person name="Andersen G.L."/>
            <person name="Banfield J.F."/>
        </authorList>
    </citation>
    <scope>NUCLEOTIDE SEQUENCE [LARGE SCALE GENOMIC DNA]</scope>
</reference>
<accession>A0A101HQN1</accession>
<dbReference type="PATRIC" id="fig|1184387.3.peg.983"/>
<evidence type="ECO:0000313" key="3">
    <source>
        <dbReference type="Proteomes" id="UP000054092"/>
    </source>
</evidence>
<dbReference type="Proteomes" id="UP000054092">
    <property type="component" value="Unassembled WGS sequence"/>
</dbReference>
<proteinExistence type="predicted"/>
<sequence length="106" mass="11574">MLNMRPVLDVSTHPVDDGAVDTPLERGLKSSSGLFKISDPYLACLLSPSLYSINEWFDQKLRTNPRSGTKNVFSSSNGEPLNGEPVSLALSNPQLQTSHPGLRSYN</sequence>
<evidence type="ECO:0000313" key="2">
    <source>
        <dbReference type="EMBL" id="KUK81074.1"/>
    </source>
</evidence>
<feature type="compositionally biased region" description="Polar residues" evidence="1">
    <location>
        <begin position="89"/>
        <end position="106"/>
    </location>
</feature>
<comment type="caution">
    <text evidence="2">The sequence shown here is derived from an EMBL/GenBank/DDBJ whole genome shotgun (WGS) entry which is preliminary data.</text>
</comment>
<evidence type="ECO:0000256" key="1">
    <source>
        <dbReference type="SAM" id="MobiDB-lite"/>
    </source>
</evidence>
<dbReference type="AlphaFoldDB" id="A0A101HQN1"/>
<dbReference type="EMBL" id="LGGP01000084">
    <property type="protein sequence ID" value="KUK81074.1"/>
    <property type="molecule type" value="Genomic_DNA"/>
</dbReference>
<feature type="region of interest" description="Disordered" evidence="1">
    <location>
        <begin position="1"/>
        <end position="24"/>
    </location>
</feature>
<protein>
    <submittedName>
        <fullName evidence="2">Uncharacterized protein</fullName>
    </submittedName>
</protein>
<gene>
    <name evidence="2" type="ORF">XD94_0625</name>
</gene>